<evidence type="ECO:0000256" key="1">
    <source>
        <dbReference type="SAM" id="MobiDB-lite"/>
    </source>
</evidence>
<feature type="compositionally biased region" description="Acidic residues" evidence="1">
    <location>
        <begin position="383"/>
        <end position="394"/>
    </location>
</feature>
<dbReference type="EMBL" id="AGNL01000996">
    <property type="protein sequence ID" value="EJK77348.1"/>
    <property type="molecule type" value="Genomic_DNA"/>
</dbReference>
<evidence type="ECO:0000313" key="2">
    <source>
        <dbReference type="EMBL" id="EJK77348.1"/>
    </source>
</evidence>
<sequence>MVRTRSSEAKYKRDLAEALKLSREDITESPAEPDPDAVMSNNSDGHNNDHNDLVEVRILNTPPRPNQKIMILLHCQQMAMKFPPGSRVWHTTNVNMETGQIGNVRTWVSTVCMVYLVHESVVHEPEKPNRMAYQLGNPDFHVYAWEEDLCLLISPASDPIPPSSDAAEALPVPPATDRAMTSRIALPCTSSFLGPMPLTLSSSSSVLVVPVERVAYPVEGRVLEDCVWRLLGEGRLGQAEGAEVLLQPRPAGLGIGTMEFVRRVDLLLEDSVERRPEAEEVVSPQSPQKVWPDWPVHTGTSLCMTAIDIAATSPQPWWTLQPAQVQPLRFPAGRKSMGGRGAARRKRSSEMTSAEMQFPEFAEVAAAAPRPLACPSVASAISGEEEVDGEEEERRDDPVSRVR</sequence>
<comment type="caution">
    <text evidence="2">The sequence shown here is derived from an EMBL/GenBank/DDBJ whole genome shotgun (WGS) entry which is preliminary data.</text>
</comment>
<accession>K0TF25</accession>
<organism evidence="2 3">
    <name type="scientific">Thalassiosira oceanica</name>
    <name type="common">Marine diatom</name>
    <dbReference type="NCBI Taxonomy" id="159749"/>
    <lineage>
        <taxon>Eukaryota</taxon>
        <taxon>Sar</taxon>
        <taxon>Stramenopiles</taxon>
        <taxon>Ochrophyta</taxon>
        <taxon>Bacillariophyta</taxon>
        <taxon>Coscinodiscophyceae</taxon>
        <taxon>Thalassiosirophycidae</taxon>
        <taxon>Thalassiosirales</taxon>
        <taxon>Thalassiosiraceae</taxon>
        <taxon>Thalassiosira</taxon>
    </lineage>
</organism>
<keyword evidence="3" id="KW-1185">Reference proteome</keyword>
<feature type="region of interest" description="Disordered" evidence="1">
    <location>
        <begin position="19"/>
        <end position="50"/>
    </location>
</feature>
<gene>
    <name evidence="2" type="ORF">THAOC_00825</name>
</gene>
<evidence type="ECO:0000313" key="3">
    <source>
        <dbReference type="Proteomes" id="UP000266841"/>
    </source>
</evidence>
<dbReference type="Proteomes" id="UP000266841">
    <property type="component" value="Unassembled WGS sequence"/>
</dbReference>
<name>K0TF25_THAOC</name>
<dbReference type="AlphaFoldDB" id="K0TF25"/>
<protein>
    <submittedName>
        <fullName evidence="2">Uncharacterized protein</fullName>
    </submittedName>
</protein>
<feature type="region of interest" description="Disordered" evidence="1">
    <location>
        <begin position="377"/>
        <end position="403"/>
    </location>
</feature>
<proteinExistence type="predicted"/>
<reference evidence="2 3" key="1">
    <citation type="journal article" date="2012" name="Genome Biol.">
        <title>Genome and low-iron response of an oceanic diatom adapted to chronic iron limitation.</title>
        <authorList>
            <person name="Lommer M."/>
            <person name="Specht M."/>
            <person name="Roy A.S."/>
            <person name="Kraemer L."/>
            <person name="Andreson R."/>
            <person name="Gutowska M.A."/>
            <person name="Wolf J."/>
            <person name="Bergner S.V."/>
            <person name="Schilhabel M.B."/>
            <person name="Klostermeier U.C."/>
            <person name="Beiko R.G."/>
            <person name="Rosenstiel P."/>
            <person name="Hippler M."/>
            <person name="Laroche J."/>
        </authorList>
    </citation>
    <scope>NUCLEOTIDE SEQUENCE [LARGE SCALE GENOMIC DNA]</scope>
    <source>
        <strain evidence="2 3">CCMP1005</strain>
    </source>
</reference>
<feature type="region of interest" description="Disordered" evidence="1">
    <location>
        <begin position="330"/>
        <end position="355"/>
    </location>
</feature>